<evidence type="ECO:0000256" key="7">
    <source>
        <dbReference type="ARBA" id="ARBA00023004"/>
    </source>
</evidence>
<evidence type="ECO:0000256" key="14">
    <source>
        <dbReference type="SAM" id="MobiDB-lite"/>
    </source>
</evidence>
<evidence type="ECO:0000259" key="16">
    <source>
        <dbReference type="Pfam" id="PF07715"/>
    </source>
</evidence>
<keyword evidence="4" id="KW-0410">Iron transport</keyword>
<keyword evidence="2 12" id="KW-0813">Transport</keyword>
<evidence type="ECO:0000256" key="1">
    <source>
        <dbReference type="ARBA" id="ARBA00004571"/>
    </source>
</evidence>
<evidence type="ECO:0000256" key="3">
    <source>
        <dbReference type="ARBA" id="ARBA00022452"/>
    </source>
</evidence>
<dbReference type="EMBL" id="BASM01000065">
    <property type="protein sequence ID" value="GAD28282.1"/>
    <property type="molecule type" value="Genomic_DNA"/>
</dbReference>
<evidence type="ECO:0000256" key="4">
    <source>
        <dbReference type="ARBA" id="ARBA00022496"/>
    </source>
</evidence>
<dbReference type="PANTHER" id="PTHR32552">
    <property type="entry name" value="FERRICHROME IRON RECEPTOR-RELATED"/>
    <property type="match status" value="1"/>
</dbReference>
<keyword evidence="7" id="KW-0408">Iron</keyword>
<dbReference type="Gene3D" id="2.170.130.10">
    <property type="entry name" value="TonB-dependent receptor, plug domain"/>
    <property type="match status" value="1"/>
</dbReference>
<evidence type="ECO:0000256" key="13">
    <source>
        <dbReference type="RuleBase" id="RU003357"/>
    </source>
</evidence>
<reference evidence="17 18" key="1">
    <citation type="submission" date="2013-08" db="EMBL/GenBank/DDBJ databases">
        <title>Gluconobacter thailandicus NBRC 3257 whole genome sequence.</title>
        <authorList>
            <person name="Matsutani M."/>
            <person name="Yakushi T."/>
            <person name="Matsushita K."/>
        </authorList>
    </citation>
    <scope>NUCLEOTIDE SEQUENCE [LARGE SCALE GENOMIC DNA]</scope>
    <source>
        <strain evidence="17 18">NBRC 3257</strain>
    </source>
</reference>
<proteinExistence type="inferred from homology"/>
<dbReference type="InterPro" id="IPR039426">
    <property type="entry name" value="TonB-dep_rcpt-like"/>
</dbReference>
<gene>
    <name evidence="17" type="ORF">NBRC3257_3281</name>
</gene>
<evidence type="ECO:0000256" key="6">
    <source>
        <dbReference type="ARBA" id="ARBA00022729"/>
    </source>
</evidence>
<keyword evidence="10 12" id="KW-0472">Membrane</keyword>
<dbReference type="Pfam" id="PF00593">
    <property type="entry name" value="TonB_dep_Rec_b-barrel"/>
    <property type="match status" value="1"/>
</dbReference>
<evidence type="ECO:0000259" key="15">
    <source>
        <dbReference type="Pfam" id="PF00593"/>
    </source>
</evidence>
<evidence type="ECO:0000256" key="9">
    <source>
        <dbReference type="ARBA" id="ARBA00023077"/>
    </source>
</evidence>
<keyword evidence="8" id="KW-0406">Ion transport</keyword>
<dbReference type="InterPro" id="IPR000531">
    <property type="entry name" value="Beta-barrel_TonB"/>
</dbReference>
<evidence type="ECO:0000256" key="11">
    <source>
        <dbReference type="ARBA" id="ARBA00023237"/>
    </source>
</evidence>
<evidence type="ECO:0000313" key="18">
    <source>
        <dbReference type="Proteomes" id="UP000018209"/>
    </source>
</evidence>
<dbReference type="InterPro" id="IPR012910">
    <property type="entry name" value="Plug_dom"/>
</dbReference>
<dbReference type="Proteomes" id="UP000018209">
    <property type="component" value="Unassembled WGS sequence"/>
</dbReference>
<dbReference type="Gene3D" id="2.40.170.20">
    <property type="entry name" value="TonB-dependent receptor, beta-barrel domain"/>
    <property type="match status" value="1"/>
</dbReference>
<keyword evidence="18" id="KW-1185">Reference proteome</keyword>
<evidence type="ECO:0000256" key="2">
    <source>
        <dbReference type="ARBA" id="ARBA00022448"/>
    </source>
</evidence>
<keyword evidence="5 12" id="KW-0812">Transmembrane</keyword>
<feature type="region of interest" description="Disordered" evidence="14">
    <location>
        <begin position="77"/>
        <end position="97"/>
    </location>
</feature>
<keyword evidence="6" id="KW-0732">Signal</keyword>
<dbReference type="Pfam" id="PF07715">
    <property type="entry name" value="Plug"/>
    <property type="match status" value="1"/>
</dbReference>
<sequence length="820" mass="90446">MFHQQAQEVTWSRQKEKHVMRLRSCRIRALKRHLLVASCLGSGVSVGMTETAFASDTQLAAAEQRTGKSIIHRPVRSKEHAISSVSEHPKPRRAHTDVNASADETVHVSSVHRSRGGGMMRVETAPYAVQTITKSFIDMRSPTSTALELVRNLPSVNIAVTDTSGLQGGRIQSRSLTDADMALMIDGGPAASAAYMAENVESEDVDSVSMMPGSSPIDLPVTSAAAGILNQSTHDPQHKFGGTMDFAYGTNNLARQFIRLESGDVGNTGARGFVSFAHTRARSWFGGGRNEKIHVDVGVRKDWSNGSYARAFMGWNLEDFVVDRYGTASQFYDFKKTGNSYGRKSEYDPVGNDYWKNNINHWMQLFLTAPMHVVITKHLTLDLRPYYSWGRGWSGEAGGFSSATSGNTYKSGLPVATGTPLTSYFLQDGAFSVGTTAILGYDIDKHNHLELGYWYQKQDYTQHFPTSITNQDGANSSPNDPNYQIYRNGTRVFPGNTAGFEIHSLFFQDTAKYFHDHLLVNAGFKYVMSNVWYIVYPSRRQLGQNLTAPLPHVSVSYHFNEHHQLYVNAEGDFRQPSPSAVANTNIDGTLPKNQYSIREELGYRYNDKNFVVDLDFFNYNITNRLLSTYVGNNQTGVVNAGNQTARGVDLMVSAQPLYGFSPYVSFEYLNATTDTNIAASDVNGNLTAFRSKGKQAPLAPHFMANFGLTYTYKGIFANGALHYTGPQSTTLAGDQRMPGYFTNTLSLGYHFKPVWYAKSPTIRLNFTNLTGAILRTGVVGVGTNASQVRLMNGNLSNTGSGAQFILEPRFTVTGTVSTAF</sequence>
<comment type="caution">
    <text evidence="17">The sequence shown here is derived from an EMBL/GenBank/DDBJ whole genome shotgun (WGS) entry which is preliminary data.</text>
</comment>
<evidence type="ECO:0000256" key="10">
    <source>
        <dbReference type="ARBA" id="ARBA00023136"/>
    </source>
</evidence>
<accession>A0ABQ0J1F9</accession>
<keyword evidence="11 12" id="KW-0998">Cell outer membrane</keyword>
<keyword evidence="3 12" id="KW-1134">Transmembrane beta strand</keyword>
<name>A0ABQ0J1F9_GLUTH</name>
<dbReference type="SUPFAM" id="SSF56935">
    <property type="entry name" value="Porins"/>
    <property type="match status" value="1"/>
</dbReference>
<dbReference type="InterPro" id="IPR036942">
    <property type="entry name" value="Beta-barrel_TonB_sf"/>
</dbReference>
<comment type="subcellular location">
    <subcellularLocation>
        <location evidence="1 12">Cell outer membrane</location>
        <topology evidence="1 12">Multi-pass membrane protein</topology>
    </subcellularLocation>
</comment>
<dbReference type="PROSITE" id="PS52016">
    <property type="entry name" value="TONB_DEPENDENT_REC_3"/>
    <property type="match status" value="1"/>
</dbReference>
<evidence type="ECO:0000313" key="17">
    <source>
        <dbReference type="EMBL" id="GAD28282.1"/>
    </source>
</evidence>
<comment type="similarity">
    <text evidence="12 13">Belongs to the TonB-dependent receptor family.</text>
</comment>
<evidence type="ECO:0000256" key="8">
    <source>
        <dbReference type="ARBA" id="ARBA00023065"/>
    </source>
</evidence>
<organism evidence="17 18">
    <name type="scientific">Gluconobacter thailandicus NBRC 3257</name>
    <dbReference type="NCBI Taxonomy" id="1381097"/>
    <lineage>
        <taxon>Bacteria</taxon>
        <taxon>Pseudomonadati</taxon>
        <taxon>Pseudomonadota</taxon>
        <taxon>Alphaproteobacteria</taxon>
        <taxon>Acetobacterales</taxon>
        <taxon>Acetobacteraceae</taxon>
        <taxon>Gluconobacter</taxon>
    </lineage>
</organism>
<keyword evidence="17" id="KW-0675">Receptor</keyword>
<evidence type="ECO:0000256" key="12">
    <source>
        <dbReference type="PROSITE-ProRule" id="PRU01360"/>
    </source>
</evidence>
<feature type="domain" description="TonB-dependent receptor-like beta-barrel" evidence="15">
    <location>
        <begin position="324"/>
        <end position="769"/>
    </location>
</feature>
<feature type="domain" description="TonB-dependent receptor plug" evidence="16">
    <location>
        <begin position="122"/>
        <end position="217"/>
    </location>
</feature>
<protein>
    <submittedName>
        <fullName evidence="17">TonB-dependent outer membrane receptor</fullName>
    </submittedName>
</protein>
<dbReference type="InterPro" id="IPR037066">
    <property type="entry name" value="Plug_dom_sf"/>
</dbReference>
<keyword evidence="9 13" id="KW-0798">TonB box</keyword>
<dbReference type="PANTHER" id="PTHR32552:SF89">
    <property type="entry name" value="CATECHOLATE SIDEROPHORE RECEPTOR FIU"/>
    <property type="match status" value="1"/>
</dbReference>
<evidence type="ECO:0000256" key="5">
    <source>
        <dbReference type="ARBA" id="ARBA00022692"/>
    </source>
</evidence>